<name>A0AA88THM0_9TELE</name>
<keyword evidence="3" id="KW-1185">Reference proteome</keyword>
<dbReference type="EMBL" id="JAUYZG010000018">
    <property type="protein sequence ID" value="KAK2881398.1"/>
    <property type="molecule type" value="Genomic_DNA"/>
</dbReference>
<reference evidence="2" key="1">
    <citation type="submission" date="2023-08" db="EMBL/GenBank/DDBJ databases">
        <title>Chromosome-level Genome Assembly of mud carp (Cirrhinus molitorella).</title>
        <authorList>
            <person name="Liu H."/>
        </authorList>
    </citation>
    <scope>NUCLEOTIDE SEQUENCE</scope>
    <source>
        <strain evidence="2">Prfri</strain>
        <tissue evidence="2">Muscle</tissue>
    </source>
</reference>
<comment type="caution">
    <text evidence="2">The sequence shown here is derived from an EMBL/GenBank/DDBJ whole genome shotgun (WGS) entry which is preliminary data.</text>
</comment>
<dbReference type="AlphaFoldDB" id="A0AA88THM0"/>
<evidence type="ECO:0000313" key="2">
    <source>
        <dbReference type="EMBL" id="KAK2881398.1"/>
    </source>
</evidence>
<organism evidence="2 3">
    <name type="scientific">Cirrhinus molitorella</name>
    <name type="common">mud carp</name>
    <dbReference type="NCBI Taxonomy" id="172907"/>
    <lineage>
        <taxon>Eukaryota</taxon>
        <taxon>Metazoa</taxon>
        <taxon>Chordata</taxon>
        <taxon>Craniata</taxon>
        <taxon>Vertebrata</taxon>
        <taxon>Euteleostomi</taxon>
        <taxon>Actinopterygii</taxon>
        <taxon>Neopterygii</taxon>
        <taxon>Teleostei</taxon>
        <taxon>Ostariophysi</taxon>
        <taxon>Cypriniformes</taxon>
        <taxon>Cyprinidae</taxon>
        <taxon>Labeoninae</taxon>
        <taxon>Labeonini</taxon>
        <taxon>Cirrhinus</taxon>
    </lineage>
</organism>
<proteinExistence type="predicted"/>
<dbReference type="Proteomes" id="UP001187343">
    <property type="component" value="Unassembled WGS sequence"/>
</dbReference>
<sequence>MMDRILSPFFCWTFKRGPIELQDLHDHCISCLDLGLAHVEVAFSEARFEDSEEHRLWSYGDKAHWTTPPTAVPDIVLFGPEEGKDSMSISASKKHWAAFGDAVELVVELKVNESLDAWRSFHKPSRSCSSSAGHSTLQPITSSTAPRHEPDVWHKQWT</sequence>
<feature type="compositionally biased region" description="Basic and acidic residues" evidence="1">
    <location>
        <begin position="146"/>
        <end position="158"/>
    </location>
</feature>
<gene>
    <name evidence="2" type="ORF">Q8A67_018666</name>
</gene>
<evidence type="ECO:0000313" key="3">
    <source>
        <dbReference type="Proteomes" id="UP001187343"/>
    </source>
</evidence>
<protein>
    <submittedName>
        <fullName evidence="2">Uncharacterized protein</fullName>
    </submittedName>
</protein>
<evidence type="ECO:0000256" key="1">
    <source>
        <dbReference type="SAM" id="MobiDB-lite"/>
    </source>
</evidence>
<feature type="compositionally biased region" description="Polar residues" evidence="1">
    <location>
        <begin position="126"/>
        <end position="145"/>
    </location>
</feature>
<accession>A0AA88THM0</accession>
<feature type="region of interest" description="Disordered" evidence="1">
    <location>
        <begin position="124"/>
        <end position="158"/>
    </location>
</feature>